<gene>
    <name evidence="8" type="ORF">Aph01nite_54790</name>
</gene>
<evidence type="ECO:0000256" key="6">
    <source>
        <dbReference type="RuleBase" id="RU361157"/>
    </source>
</evidence>
<feature type="transmembrane region" description="Helical" evidence="6">
    <location>
        <begin position="103"/>
        <end position="123"/>
    </location>
</feature>
<dbReference type="InterPro" id="IPR013525">
    <property type="entry name" value="ABC2_TM"/>
</dbReference>
<feature type="domain" description="ABC transmembrane type-2" evidence="7">
    <location>
        <begin position="31"/>
        <end position="258"/>
    </location>
</feature>
<evidence type="ECO:0000313" key="8">
    <source>
        <dbReference type="EMBL" id="GIH27169.1"/>
    </source>
</evidence>
<feature type="transmembrane region" description="Helical" evidence="6">
    <location>
        <begin position="154"/>
        <end position="172"/>
    </location>
</feature>
<comment type="subcellular location">
    <subcellularLocation>
        <location evidence="6">Cell membrane</location>
        <topology evidence="6">Multi-pass membrane protein</topology>
    </subcellularLocation>
    <subcellularLocation>
        <location evidence="1">Membrane</location>
        <topology evidence="1">Multi-pass membrane protein</topology>
    </subcellularLocation>
</comment>
<feature type="transmembrane region" description="Helical" evidence="6">
    <location>
        <begin position="130"/>
        <end position="148"/>
    </location>
</feature>
<keyword evidence="3 6" id="KW-1133">Transmembrane helix</keyword>
<dbReference type="Pfam" id="PF01061">
    <property type="entry name" value="ABC2_membrane"/>
    <property type="match status" value="1"/>
</dbReference>
<evidence type="ECO:0000256" key="1">
    <source>
        <dbReference type="ARBA" id="ARBA00004141"/>
    </source>
</evidence>
<keyword evidence="2 6" id="KW-0812">Transmembrane</keyword>
<comment type="similarity">
    <text evidence="6">Belongs to the ABC-2 integral membrane protein family.</text>
</comment>
<protein>
    <recommendedName>
        <fullName evidence="6">Transport permease protein</fullName>
    </recommendedName>
</protein>
<dbReference type="InterPro" id="IPR000412">
    <property type="entry name" value="ABC_2_transport"/>
</dbReference>
<feature type="transmembrane region" description="Helical" evidence="6">
    <location>
        <begin position="63"/>
        <end position="83"/>
    </location>
</feature>
<keyword evidence="5" id="KW-0046">Antibiotic resistance</keyword>
<dbReference type="PANTHER" id="PTHR43229:SF2">
    <property type="entry name" value="NODULATION PROTEIN J"/>
    <property type="match status" value="1"/>
</dbReference>
<keyword evidence="9" id="KW-1185">Reference proteome</keyword>
<dbReference type="PIRSF" id="PIRSF006648">
    <property type="entry name" value="DrrB"/>
    <property type="match status" value="1"/>
</dbReference>
<name>A0A919UMQ6_9ACTN</name>
<evidence type="ECO:0000256" key="3">
    <source>
        <dbReference type="ARBA" id="ARBA00022989"/>
    </source>
</evidence>
<dbReference type="GO" id="GO:0046677">
    <property type="term" value="P:response to antibiotic"/>
    <property type="evidence" value="ECO:0007669"/>
    <property type="project" value="UniProtKB-KW"/>
</dbReference>
<proteinExistence type="inferred from homology"/>
<accession>A0A919UMQ6</accession>
<sequence>MNDRIALPPAGGAHLVVLRNLWVHKGGSPWTMALFSVFEPILYLLAIGVGIGGLVGEVPGVEVPYAAFVAPALLATAVMNSALEETTQTAYAKFAFDRFYHSLAVTPITVSGLVLGEIAWGMLRGLITGLGFLAVVTALGLVTSPWVLLAVPAGLLIAFTFGAAGFLTAGYVRGWSDFQYMQLVMLPMFLFATTFYPVTVYPEPVAAVVRALPLYHAIELVRGPALGQVGPGLLGNAGYLAAVGLVCFLLARRRWRRLLTA</sequence>
<dbReference type="AlphaFoldDB" id="A0A919UMQ6"/>
<dbReference type="GO" id="GO:0043190">
    <property type="term" value="C:ATP-binding cassette (ABC) transporter complex"/>
    <property type="evidence" value="ECO:0007669"/>
    <property type="project" value="InterPro"/>
</dbReference>
<evidence type="ECO:0000256" key="2">
    <source>
        <dbReference type="ARBA" id="ARBA00022692"/>
    </source>
</evidence>
<comment type="caution">
    <text evidence="8">The sequence shown here is derived from an EMBL/GenBank/DDBJ whole genome shotgun (WGS) entry which is preliminary data.</text>
</comment>
<dbReference type="EMBL" id="BOOA01000051">
    <property type="protein sequence ID" value="GIH27169.1"/>
    <property type="molecule type" value="Genomic_DNA"/>
</dbReference>
<dbReference type="PRINTS" id="PR00164">
    <property type="entry name" value="ABC2TRNSPORT"/>
</dbReference>
<keyword evidence="6" id="KW-1003">Cell membrane</keyword>
<evidence type="ECO:0000313" key="9">
    <source>
        <dbReference type="Proteomes" id="UP000640052"/>
    </source>
</evidence>
<dbReference type="GO" id="GO:0140359">
    <property type="term" value="F:ABC-type transporter activity"/>
    <property type="evidence" value="ECO:0007669"/>
    <property type="project" value="InterPro"/>
</dbReference>
<keyword evidence="4 6" id="KW-0472">Membrane</keyword>
<reference evidence="8" key="1">
    <citation type="submission" date="2021-01" db="EMBL/GenBank/DDBJ databases">
        <title>Whole genome shotgun sequence of Acrocarpospora phusangensis NBRC 108782.</title>
        <authorList>
            <person name="Komaki H."/>
            <person name="Tamura T."/>
        </authorList>
    </citation>
    <scope>NUCLEOTIDE SEQUENCE</scope>
    <source>
        <strain evidence="8">NBRC 108782</strain>
    </source>
</reference>
<feature type="transmembrane region" description="Helical" evidence="6">
    <location>
        <begin position="233"/>
        <end position="251"/>
    </location>
</feature>
<evidence type="ECO:0000256" key="4">
    <source>
        <dbReference type="ARBA" id="ARBA00023136"/>
    </source>
</evidence>
<dbReference type="InterPro" id="IPR051784">
    <property type="entry name" value="Nod_factor_ABC_transporter"/>
</dbReference>
<feature type="transmembrane region" description="Helical" evidence="6">
    <location>
        <begin position="184"/>
        <end position="202"/>
    </location>
</feature>
<feature type="transmembrane region" description="Helical" evidence="6">
    <location>
        <begin position="30"/>
        <end position="56"/>
    </location>
</feature>
<dbReference type="PANTHER" id="PTHR43229">
    <property type="entry name" value="NODULATION PROTEIN J"/>
    <property type="match status" value="1"/>
</dbReference>
<keyword evidence="6" id="KW-0813">Transport</keyword>
<evidence type="ECO:0000259" key="7">
    <source>
        <dbReference type="PROSITE" id="PS51012"/>
    </source>
</evidence>
<dbReference type="InterPro" id="IPR047817">
    <property type="entry name" value="ABC2_TM_bact-type"/>
</dbReference>
<evidence type="ECO:0000256" key="5">
    <source>
        <dbReference type="ARBA" id="ARBA00023251"/>
    </source>
</evidence>
<dbReference type="Proteomes" id="UP000640052">
    <property type="component" value="Unassembled WGS sequence"/>
</dbReference>
<dbReference type="PROSITE" id="PS51012">
    <property type="entry name" value="ABC_TM2"/>
    <property type="match status" value="1"/>
</dbReference>
<organism evidence="8 9">
    <name type="scientific">Acrocarpospora phusangensis</name>
    <dbReference type="NCBI Taxonomy" id="1070424"/>
    <lineage>
        <taxon>Bacteria</taxon>
        <taxon>Bacillati</taxon>
        <taxon>Actinomycetota</taxon>
        <taxon>Actinomycetes</taxon>
        <taxon>Streptosporangiales</taxon>
        <taxon>Streptosporangiaceae</taxon>
        <taxon>Acrocarpospora</taxon>
    </lineage>
</organism>